<evidence type="ECO:0000256" key="1">
    <source>
        <dbReference type="SAM" id="SignalP"/>
    </source>
</evidence>
<sequence>MKKLSILFLLMIITACGFKQEEVVSQNDKNVLSTTDDEYTETQASLSNPVPALSSEEETVTYANERYKYKITYPAKWISEEEFDNGDGKDLYIGNPDVDIRVYGVNYIEGITDDFSELKLPQQKIILDNGLEAQMFLGKVNDKYIAKVYYLSEENKTQYFFSYEVSKEFYNKNEQILLKVAKSFNMPK</sequence>
<dbReference type="AlphaFoldDB" id="A0A1V0V0A0"/>
<reference evidence="2 3" key="1">
    <citation type="submission" date="2017-03" db="EMBL/GenBank/DDBJ databases">
        <title>Paenibacillus larvae genome sequencing.</title>
        <authorList>
            <person name="Dingman D.W."/>
        </authorList>
    </citation>
    <scope>NUCLEOTIDE SEQUENCE [LARGE SCALE GENOMIC DNA]</scope>
    <source>
        <strain evidence="2 3">SAG 10367</strain>
        <plasmid evidence="3">pplp3</plasmid>
    </source>
</reference>
<name>A0A1V0V0A0_9BACL</name>
<keyword evidence="2" id="KW-0614">Plasmid</keyword>
<geneLocation type="plasmid" evidence="3">
    <name>pplp3</name>
</geneLocation>
<feature type="signal peptide" evidence="1">
    <location>
        <begin position="1"/>
        <end position="19"/>
    </location>
</feature>
<keyword evidence="1" id="KW-0732">Signal</keyword>
<evidence type="ECO:0000313" key="3">
    <source>
        <dbReference type="Proteomes" id="UP000192727"/>
    </source>
</evidence>
<accession>A0A1V0V0A0</accession>
<protein>
    <recommendedName>
        <fullName evidence="4">Lipoprotein</fullName>
    </recommendedName>
</protein>
<evidence type="ECO:0008006" key="4">
    <source>
        <dbReference type="Google" id="ProtNLM"/>
    </source>
</evidence>
<dbReference type="PROSITE" id="PS51257">
    <property type="entry name" value="PROKAR_LIPOPROTEIN"/>
    <property type="match status" value="1"/>
</dbReference>
<organism evidence="2 3">
    <name type="scientific">Paenibacillus larvae subsp. pulvifaciens</name>
    <dbReference type="NCBI Taxonomy" id="1477"/>
    <lineage>
        <taxon>Bacteria</taxon>
        <taxon>Bacillati</taxon>
        <taxon>Bacillota</taxon>
        <taxon>Bacilli</taxon>
        <taxon>Bacillales</taxon>
        <taxon>Paenibacillaceae</taxon>
        <taxon>Paenibacillus</taxon>
    </lineage>
</organism>
<dbReference type="EMBL" id="CP020558">
    <property type="protein sequence ID" value="ARF70728.1"/>
    <property type="molecule type" value="Genomic_DNA"/>
</dbReference>
<dbReference type="Proteomes" id="UP000192727">
    <property type="component" value="Plasmid pPLP3"/>
</dbReference>
<proteinExistence type="predicted"/>
<feature type="chain" id="PRO_5038595534" description="Lipoprotein" evidence="1">
    <location>
        <begin position="20"/>
        <end position="188"/>
    </location>
</feature>
<evidence type="ECO:0000313" key="2">
    <source>
        <dbReference type="EMBL" id="ARF70728.1"/>
    </source>
</evidence>
<dbReference type="RefSeq" id="WP_083041709.1">
    <property type="nucleotide sequence ID" value="NZ_CP020558.1"/>
</dbReference>
<gene>
    <name evidence="2" type="ORF">B7C51_24975</name>
</gene>